<comment type="similarity">
    <text evidence="4 10">Belongs to the NAD(P)-dependent epimerase/dehydratase family.</text>
</comment>
<dbReference type="EMBL" id="PHFL01000060">
    <property type="protein sequence ID" value="RFM23690.1"/>
    <property type="molecule type" value="Genomic_DNA"/>
</dbReference>
<evidence type="ECO:0000259" key="11">
    <source>
        <dbReference type="Pfam" id="PF01370"/>
    </source>
</evidence>
<comment type="cofactor">
    <cofactor evidence="2 10">
        <name>NAD(+)</name>
        <dbReference type="ChEBI" id="CHEBI:57540"/>
    </cofactor>
</comment>
<dbReference type="PANTHER" id="PTHR43725">
    <property type="entry name" value="UDP-GLUCOSE 4-EPIMERASE"/>
    <property type="match status" value="1"/>
</dbReference>
<dbReference type="NCBIfam" id="TIGR01179">
    <property type="entry name" value="galE"/>
    <property type="match status" value="1"/>
</dbReference>
<dbReference type="Gene3D" id="3.90.25.10">
    <property type="entry name" value="UDP-galactose 4-epimerase, domain 1"/>
    <property type="match status" value="1"/>
</dbReference>
<reference evidence="12 13" key="1">
    <citation type="journal article" date="2011" name="ISME J.">
        <title>Community ecology of hot spring cyanobacterial mats: predominant populations and their functional potential.</title>
        <authorList>
            <person name="Klatt C.G."/>
            <person name="Wood J.M."/>
            <person name="Rusch D.B."/>
            <person name="Bateson M.M."/>
            <person name="Hamamura N."/>
            <person name="Heidelberg J.F."/>
            <person name="Grossman A.R."/>
            <person name="Bhaya D."/>
            <person name="Cohan F.M."/>
            <person name="Kuhl M."/>
            <person name="Bryant D.A."/>
            <person name="Ward D.M."/>
        </authorList>
    </citation>
    <scope>NUCLEOTIDE SEQUENCE [LARGE SCALE GENOMIC DNA]</scope>
    <source>
        <strain evidence="12">OS</strain>
    </source>
</reference>
<evidence type="ECO:0000256" key="1">
    <source>
        <dbReference type="ARBA" id="ARBA00000083"/>
    </source>
</evidence>
<evidence type="ECO:0000256" key="6">
    <source>
        <dbReference type="ARBA" id="ARBA00018569"/>
    </source>
</evidence>
<keyword evidence="8 10" id="KW-0413">Isomerase</keyword>
<dbReference type="Pfam" id="PF01370">
    <property type="entry name" value="Epimerase"/>
    <property type="match status" value="1"/>
</dbReference>
<dbReference type="GO" id="GO:0003978">
    <property type="term" value="F:UDP-glucose 4-epimerase activity"/>
    <property type="evidence" value="ECO:0007669"/>
    <property type="project" value="UniProtKB-UniRule"/>
</dbReference>
<evidence type="ECO:0000256" key="4">
    <source>
        <dbReference type="ARBA" id="ARBA00007637"/>
    </source>
</evidence>
<evidence type="ECO:0000256" key="9">
    <source>
        <dbReference type="ARBA" id="ARBA00023277"/>
    </source>
</evidence>
<comment type="subunit">
    <text evidence="10">Homodimer.</text>
</comment>
<evidence type="ECO:0000256" key="3">
    <source>
        <dbReference type="ARBA" id="ARBA00004947"/>
    </source>
</evidence>
<comment type="caution">
    <text evidence="12">The sequence shown here is derived from an EMBL/GenBank/DDBJ whole genome shotgun (WGS) entry which is preliminary data.</text>
</comment>
<evidence type="ECO:0000256" key="10">
    <source>
        <dbReference type="RuleBase" id="RU366046"/>
    </source>
</evidence>
<keyword evidence="9 10" id="KW-0119">Carbohydrate metabolism</keyword>
<evidence type="ECO:0000256" key="7">
    <source>
        <dbReference type="ARBA" id="ARBA00023027"/>
    </source>
</evidence>
<dbReference type="Proteomes" id="UP000266389">
    <property type="component" value="Unassembled WGS sequence"/>
</dbReference>
<comment type="pathway">
    <text evidence="3 10">Carbohydrate metabolism; galactose metabolism.</text>
</comment>
<dbReference type="InterPro" id="IPR005886">
    <property type="entry name" value="UDP_G4E"/>
</dbReference>
<comment type="catalytic activity">
    <reaction evidence="1 10">
        <text>UDP-alpha-D-glucose = UDP-alpha-D-galactose</text>
        <dbReference type="Rhea" id="RHEA:22168"/>
        <dbReference type="ChEBI" id="CHEBI:58885"/>
        <dbReference type="ChEBI" id="CHEBI:66914"/>
        <dbReference type="EC" id="5.1.3.2"/>
    </reaction>
</comment>
<evidence type="ECO:0000313" key="13">
    <source>
        <dbReference type="Proteomes" id="UP000266389"/>
    </source>
</evidence>
<dbReference type="AlphaFoldDB" id="A0A395LYT2"/>
<evidence type="ECO:0000313" key="12">
    <source>
        <dbReference type="EMBL" id="RFM23690.1"/>
    </source>
</evidence>
<dbReference type="Gene3D" id="3.40.50.720">
    <property type="entry name" value="NAD(P)-binding Rossmann-like Domain"/>
    <property type="match status" value="1"/>
</dbReference>
<proteinExistence type="inferred from homology"/>
<dbReference type="PANTHER" id="PTHR43725:SF53">
    <property type="entry name" value="UDP-ARABINOSE 4-EPIMERASE 1"/>
    <property type="match status" value="1"/>
</dbReference>
<dbReference type="SUPFAM" id="SSF51735">
    <property type="entry name" value="NAD(P)-binding Rossmann-fold domains"/>
    <property type="match status" value="1"/>
</dbReference>
<sequence>MKVLVTGGAGYIGAHGVRQLQRAGYSTLVVDNLIYGHLDFAQKSQYLIGDLQDSEFVHAIFEEHDIGAVMHFAAYAYVGESVKEPAKYYRNNLVATLNLLDAMRKHGVKKFIFSSTCATYGEPEEIPIPETHPQRPINPYGRSKLMVEQILRDYDAAYGIKFVSLRYFNAAGADPEGGIGEDHTPETHLIPLLLDVALGRRPFITIYGDDYPTPDGTCIRDYIHVTDLAQAHVLGLKYLEAGGESEVFNLGNGNGFSVKEVHAMAERITGKPIKAIIGERRAGDPARLIGSAEKAKHVLGWRPQLADLEIIIRTAWQWHQERFGNKVGTETTAPSPESKQK</sequence>
<evidence type="ECO:0000256" key="8">
    <source>
        <dbReference type="ARBA" id="ARBA00023235"/>
    </source>
</evidence>
<name>A0A395LYT2_9BACT</name>
<dbReference type="UniPathway" id="UPA00214"/>
<dbReference type="EC" id="5.1.3.2" evidence="5 10"/>
<dbReference type="CDD" id="cd05247">
    <property type="entry name" value="UDP_G4E_1_SDR_e"/>
    <property type="match status" value="1"/>
</dbReference>
<gene>
    <name evidence="12" type="primary">galE</name>
    <name evidence="12" type="ORF">D0433_10005</name>
</gene>
<protein>
    <recommendedName>
        <fullName evidence="6 10">UDP-glucose 4-epimerase</fullName>
        <ecNumber evidence="5 10">5.1.3.2</ecNumber>
    </recommendedName>
</protein>
<accession>A0A395LYT2</accession>
<feature type="domain" description="NAD-dependent epimerase/dehydratase" evidence="11">
    <location>
        <begin position="3"/>
        <end position="251"/>
    </location>
</feature>
<keyword evidence="7 10" id="KW-0520">NAD</keyword>
<organism evidence="12 13">
    <name type="scientific">Candidatus Thermochlorobacter aerophilus</name>
    <dbReference type="NCBI Taxonomy" id="1868324"/>
    <lineage>
        <taxon>Bacteria</taxon>
        <taxon>Pseudomonadati</taxon>
        <taxon>Chlorobiota</taxon>
        <taxon>Chlorobiia</taxon>
        <taxon>Chlorobiales</taxon>
        <taxon>Candidatus Thermochlorobacteriaceae</taxon>
        <taxon>Candidatus Thermochlorobacter</taxon>
    </lineage>
</organism>
<evidence type="ECO:0000256" key="5">
    <source>
        <dbReference type="ARBA" id="ARBA00013189"/>
    </source>
</evidence>
<dbReference type="GO" id="GO:0033499">
    <property type="term" value="P:galactose catabolic process via UDP-galactose, Leloir pathway"/>
    <property type="evidence" value="ECO:0007669"/>
    <property type="project" value="TreeGrafter"/>
</dbReference>
<dbReference type="InterPro" id="IPR036291">
    <property type="entry name" value="NAD(P)-bd_dom_sf"/>
</dbReference>
<dbReference type="InterPro" id="IPR001509">
    <property type="entry name" value="Epimerase_deHydtase"/>
</dbReference>
<evidence type="ECO:0000256" key="2">
    <source>
        <dbReference type="ARBA" id="ARBA00001911"/>
    </source>
</evidence>